<accession>A0A392SUC1</accession>
<comment type="caution">
    <text evidence="1">The sequence shown here is derived from an EMBL/GenBank/DDBJ whole genome shotgun (WGS) entry which is preliminary data.</text>
</comment>
<keyword evidence="2" id="KW-1185">Reference proteome</keyword>
<protein>
    <submittedName>
        <fullName evidence="1">Uncharacterized protein</fullName>
    </submittedName>
</protein>
<reference evidence="1 2" key="1">
    <citation type="journal article" date="2018" name="Front. Plant Sci.">
        <title>Red Clover (Trifolium pratense) and Zigzag Clover (T. medium) - A Picture of Genomic Similarities and Differences.</title>
        <authorList>
            <person name="Dluhosova J."/>
            <person name="Istvanek J."/>
            <person name="Nedelnik J."/>
            <person name="Repkova J."/>
        </authorList>
    </citation>
    <scope>NUCLEOTIDE SEQUENCE [LARGE SCALE GENOMIC DNA]</scope>
    <source>
        <strain evidence="2">cv. 10/8</strain>
        <tissue evidence="1">Leaf</tissue>
    </source>
</reference>
<feature type="non-terminal residue" evidence="1">
    <location>
        <position position="38"/>
    </location>
</feature>
<proteinExistence type="predicted"/>
<dbReference type="EMBL" id="LXQA010440942">
    <property type="protein sequence ID" value="MCI52027.1"/>
    <property type="molecule type" value="Genomic_DNA"/>
</dbReference>
<evidence type="ECO:0000313" key="1">
    <source>
        <dbReference type="EMBL" id="MCI52027.1"/>
    </source>
</evidence>
<dbReference type="Proteomes" id="UP000265520">
    <property type="component" value="Unassembled WGS sequence"/>
</dbReference>
<sequence>MRMKKIRLGGENSPCVPHKFLDGDKSSLTAVKTLYQYH</sequence>
<evidence type="ECO:0000313" key="2">
    <source>
        <dbReference type="Proteomes" id="UP000265520"/>
    </source>
</evidence>
<dbReference type="AlphaFoldDB" id="A0A392SUC1"/>
<organism evidence="1 2">
    <name type="scientific">Trifolium medium</name>
    <dbReference type="NCBI Taxonomy" id="97028"/>
    <lineage>
        <taxon>Eukaryota</taxon>
        <taxon>Viridiplantae</taxon>
        <taxon>Streptophyta</taxon>
        <taxon>Embryophyta</taxon>
        <taxon>Tracheophyta</taxon>
        <taxon>Spermatophyta</taxon>
        <taxon>Magnoliopsida</taxon>
        <taxon>eudicotyledons</taxon>
        <taxon>Gunneridae</taxon>
        <taxon>Pentapetalae</taxon>
        <taxon>rosids</taxon>
        <taxon>fabids</taxon>
        <taxon>Fabales</taxon>
        <taxon>Fabaceae</taxon>
        <taxon>Papilionoideae</taxon>
        <taxon>50 kb inversion clade</taxon>
        <taxon>NPAAA clade</taxon>
        <taxon>Hologalegina</taxon>
        <taxon>IRL clade</taxon>
        <taxon>Trifolieae</taxon>
        <taxon>Trifolium</taxon>
    </lineage>
</organism>
<name>A0A392SUC1_9FABA</name>